<keyword evidence="1" id="KW-0812">Transmembrane</keyword>
<gene>
    <name evidence="2" type="primary">RvY_01106-1</name>
    <name evidence="2" type="synonym">RvY_01106.1</name>
    <name evidence="2" type="ORF">RvY_01106</name>
</gene>
<comment type="caution">
    <text evidence="2">The sequence shown here is derived from an EMBL/GenBank/DDBJ whole genome shotgun (WGS) entry which is preliminary data.</text>
</comment>
<reference evidence="2 3" key="1">
    <citation type="journal article" date="2016" name="Nat. Commun.">
        <title>Extremotolerant tardigrade genome and improved radiotolerance of human cultured cells by tardigrade-unique protein.</title>
        <authorList>
            <person name="Hashimoto T."/>
            <person name="Horikawa D.D."/>
            <person name="Saito Y."/>
            <person name="Kuwahara H."/>
            <person name="Kozuka-Hata H."/>
            <person name="Shin-I T."/>
            <person name="Minakuchi Y."/>
            <person name="Ohishi K."/>
            <person name="Motoyama A."/>
            <person name="Aizu T."/>
            <person name="Enomoto A."/>
            <person name="Kondo K."/>
            <person name="Tanaka S."/>
            <person name="Hara Y."/>
            <person name="Koshikawa S."/>
            <person name="Sagara H."/>
            <person name="Miura T."/>
            <person name="Yokobori S."/>
            <person name="Miyagawa K."/>
            <person name="Suzuki Y."/>
            <person name="Kubo T."/>
            <person name="Oyama M."/>
            <person name="Kohara Y."/>
            <person name="Fujiyama A."/>
            <person name="Arakawa K."/>
            <person name="Katayama T."/>
            <person name="Toyoda A."/>
            <person name="Kunieda T."/>
        </authorList>
    </citation>
    <scope>NUCLEOTIDE SEQUENCE [LARGE SCALE GENOMIC DNA]</scope>
    <source>
        <strain evidence="2 3">YOKOZUNA-1</strain>
    </source>
</reference>
<organism evidence="2 3">
    <name type="scientific">Ramazzottius varieornatus</name>
    <name type="common">Water bear</name>
    <name type="synonym">Tardigrade</name>
    <dbReference type="NCBI Taxonomy" id="947166"/>
    <lineage>
        <taxon>Eukaryota</taxon>
        <taxon>Metazoa</taxon>
        <taxon>Ecdysozoa</taxon>
        <taxon>Tardigrada</taxon>
        <taxon>Eutardigrada</taxon>
        <taxon>Parachela</taxon>
        <taxon>Hypsibioidea</taxon>
        <taxon>Ramazzottiidae</taxon>
        <taxon>Ramazzottius</taxon>
    </lineage>
</organism>
<feature type="transmembrane region" description="Helical" evidence="1">
    <location>
        <begin position="85"/>
        <end position="103"/>
    </location>
</feature>
<dbReference type="Proteomes" id="UP000186922">
    <property type="component" value="Unassembled WGS sequence"/>
</dbReference>
<protein>
    <submittedName>
        <fullName evidence="2">Uncharacterized protein</fullName>
    </submittedName>
</protein>
<evidence type="ECO:0000313" key="2">
    <source>
        <dbReference type="EMBL" id="GAU88398.1"/>
    </source>
</evidence>
<dbReference type="EMBL" id="BDGG01000001">
    <property type="protein sequence ID" value="GAU88398.1"/>
    <property type="molecule type" value="Genomic_DNA"/>
</dbReference>
<dbReference type="AlphaFoldDB" id="A0A1D1UQG1"/>
<keyword evidence="1" id="KW-0472">Membrane</keyword>
<feature type="transmembrane region" description="Helical" evidence="1">
    <location>
        <begin position="12"/>
        <end position="31"/>
    </location>
</feature>
<evidence type="ECO:0000313" key="3">
    <source>
        <dbReference type="Proteomes" id="UP000186922"/>
    </source>
</evidence>
<keyword evidence="3" id="KW-1185">Reference proteome</keyword>
<sequence>MTTRKSSGYRIRISFLYWVVSLWTSWPFPVLRVRPKESSLPHRLQPWERETDWLVTISKEKFSISEVQNTCPILTIKYLRCCDRIISSISAVLMVVILNLQFFRQALRYQNMF</sequence>
<proteinExistence type="predicted"/>
<accession>A0A1D1UQG1</accession>
<name>A0A1D1UQG1_RAMVA</name>
<evidence type="ECO:0000256" key="1">
    <source>
        <dbReference type="SAM" id="Phobius"/>
    </source>
</evidence>
<keyword evidence="1" id="KW-1133">Transmembrane helix</keyword>